<name>A0A507BFU5_9PEZI</name>
<feature type="compositionally biased region" description="Polar residues" evidence="2">
    <location>
        <begin position="71"/>
        <end position="80"/>
    </location>
</feature>
<gene>
    <name evidence="4" type="ORF">E0L32_002735</name>
</gene>
<dbReference type="Proteomes" id="UP000319257">
    <property type="component" value="Unassembled WGS sequence"/>
</dbReference>
<dbReference type="AlphaFoldDB" id="A0A507BFU5"/>
<evidence type="ECO:0000313" key="4">
    <source>
        <dbReference type="EMBL" id="TPX18226.1"/>
    </source>
</evidence>
<evidence type="ECO:0000256" key="2">
    <source>
        <dbReference type="SAM" id="MobiDB-lite"/>
    </source>
</evidence>
<dbReference type="InterPro" id="IPR003734">
    <property type="entry name" value="DUF155"/>
</dbReference>
<dbReference type="RefSeq" id="XP_030999937.1">
    <property type="nucleotide sequence ID" value="XM_031136957.1"/>
</dbReference>
<dbReference type="GO" id="GO:0005739">
    <property type="term" value="C:mitochondrion"/>
    <property type="evidence" value="ECO:0007669"/>
    <property type="project" value="UniProtKB-ARBA"/>
</dbReference>
<accession>A0A507BFU5</accession>
<sequence length="450" mass="49867">MRSSSLQQKVALPLCRRLHTRASLSTASVLPPLASPAGRPSLPRAGRCFSRTTPAYLPRRRNFFTSNVLMQQDGSESSPGQNGGSRKTERAALEQQQQQQQQQGSASKRKPRPSAGAKNSLRRVAVIAQQPGGRVPGQPSTTAAEAMAELSEKDGSSTISAVCVAESFDMEKVMEILQSHGFLIDPDGSGFELHEVVHARGENKGDIFVFESGTIVTWALPQDVVNRLATRQLLPAAEDPFVSRMETEDLEFLSDPSREASVMKGDVVVLGTRREELDGDRLDTTLAKIAFSSGLARSTKLAALESSFTNYFESTRRIPALLAKGARLTLSKKFILQRTGELLSLRAQLNHYRELTDSLPDIFWDSRSELGLEGYYEQVGRALDVGVRIRTLNQKMDYAQEIATVLREISSEKHGTRLEWIIIILIAVEVLFELRRVYHEKTEEHEMSAS</sequence>
<comment type="caution">
    <text evidence="4">The sequence shown here is derived from an EMBL/GenBank/DDBJ whole genome shotgun (WGS) entry which is preliminary data.</text>
</comment>
<dbReference type="PANTHER" id="PTHR16255:SF1">
    <property type="entry name" value="REQUIRED FOR MEIOTIC NUCLEAR DIVISION PROTEIN 1 HOMOLOG"/>
    <property type="match status" value="1"/>
</dbReference>
<protein>
    <recommendedName>
        <fullName evidence="3">DUF155 domain-containing protein</fullName>
    </recommendedName>
</protein>
<feature type="domain" description="DUF155" evidence="3">
    <location>
        <begin position="207"/>
        <end position="393"/>
    </location>
</feature>
<evidence type="ECO:0000259" key="3">
    <source>
        <dbReference type="Pfam" id="PF02582"/>
    </source>
</evidence>
<feature type="region of interest" description="Disordered" evidence="2">
    <location>
        <begin position="71"/>
        <end position="122"/>
    </location>
</feature>
<dbReference type="InterPro" id="IPR051624">
    <property type="entry name" value="RMD1/Sad1-interacting"/>
</dbReference>
<comment type="similarity">
    <text evidence="1">Belongs to the RMD1/sif2 family.</text>
</comment>
<reference evidence="4 5" key="1">
    <citation type="submission" date="2019-06" db="EMBL/GenBank/DDBJ databases">
        <title>Draft genome sequence of the filamentous fungus Phialemoniopsis curvata isolated from diesel fuel.</title>
        <authorList>
            <person name="Varaljay V.A."/>
            <person name="Lyon W.J."/>
            <person name="Crouch A.L."/>
            <person name="Drake C.E."/>
            <person name="Hollomon J.M."/>
            <person name="Nadeau L.J."/>
            <person name="Nunn H.S."/>
            <person name="Stevenson B.S."/>
            <person name="Bojanowski C.L."/>
            <person name="Crookes-Goodson W.J."/>
        </authorList>
    </citation>
    <scope>NUCLEOTIDE SEQUENCE [LARGE SCALE GENOMIC DNA]</scope>
    <source>
        <strain evidence="4 5">D216</strain>
    </source>
</reference>
<evidence type="ECO:0000313" key="5">
    <source>
        <dbReference type="Proteomes" id="UP000319257"/>
    </source>
</evidence>
<dbReference type="PANTHER" id="PTHR16255">
    <property type="entry name" value="REQUIRED FOR MEIOTIC NUCLEAR DIVISION PROTEIN 1 HOMOLOG"/>
    <property type="match status" value="1"/>
</dbReference>
<keyword evidence="5" id="KW-1185">Reference proteome</keyword>
<organism evidence="4 5">
    <name type="scientific">Thyridium curvatum</name>
    <dbReference type="NCBI Taxonomy" id="1093900"/>
    <lineage>
        <taxon>Eukaryota</taxon>
        <taxon>Fungi</taxon>
        <taxon>Dikarya</taxon>
        <taxon>Ascomycota</taxon>
        <taxon>Pezizomycotina</taxon>
        <taxon>Sordariomycetes</taxon>
        <taxon>Sordariomycetidae</taxon>
        <taxon>Thyridiales</taxon>
        <taxon>Thyridiaceae</taxon>
        <taxon>Thyridium</taxon>
    </lineage>
</organism>
<dbReference type="OrthoDB" id="242766at2759"/>
<dbReference type="Pfam" id="PF02582">
    <property type="entry name" value="DUF155"/>
    <property type="match status" value="1"/>
</dbReference>
<dbReference type="InParanoid" id="A0A507BFU5"/>
<dbReference type="GeneID" id="41970182"/>
<dbReference type="EMBL" id="SKBQ01000011">
    <property type="protein sequence ID" value="TPX18226.1"/>
    <property type="molecule type" value="Genomic_DNA"/>
</dbReference>
<dbReference type="GO" id="GO:0070131">
    <property type="term" value="P:positive regulation of mitochondrial translation"/>
    <property type="evidence" value="ECO:0007669"/>
    <property type="project" value="TreeGrafter"/>
</dbReference>
<evidence type="ECO:0000256" key="1">
    <source>
        <dbReference type="ARBA" id="ARBA00008306"/>
    </source>
</evidence>
<dbReference type="FunCoup" id="A0A507BFU5">
    <property type="interactions" value="64"/>
</dbReference>
<proteinExistence type="inferred from homology"/>